<reference evidence="2" key="1">
    <citation type="submission" date="2018-08" db="EMBL/GenBank/DDBJ databases">
        <authorList>
            <person name="Kim S.-J."/>
            <person name="Jung G.-Y."/>
        </authorList>
    </citation>
    <scope>NUCLEOTIDE SEQUENCE [LARGE SCALE GENOMIC DNA]</scope>
    <source>
        <strain evidence="2">GY_G</strain>
    </source>
</reference>
<evidence type="ECO:0000313" key="1">
    <source>
        <dbReference type="EMBL" id="RDV06091.1"/>
    </source>
</evidence>
<dbReference type="Pfam" id="PF10983">
    <property type="entry name" value="DUF2793"/>
    <property type="match status" value="1"/>
</dbReference>
<proteinExistence type="predicted"/>
<keyword evidence="2" id="KW-1185">Reference proteome</keyword>
<dbReference type="AlphaFoldDB" id="A0A371BFE1"/>
<dbReference type="EMBL" id="QRGP01000001">
    <property type="protein sequence ID" value="RDV06091.1"/>
    <property type="molecule type" value="Genomic_DNA"/>
</dbReference>
<dbReference type="Proteomes" id="UP000263833">
    <property type="component" value="Unassembled WGS sequence"/>
</dbReference>
<sequence>MIFRRLKVSDATFRFALPHLHVAQAQKETTYNEALLRIDGLLHCAVQDELQTAPNATPAESGKMWLIGGLPTGEWQGRAGMIAYWTGSAWRYFVPQPGMEIWHIGAAKALRFINNDWQSAQPVLPAAGGSVVDIEVRSQMEALIGELRAIGLLPS</sequence>
<evidence type="ECO:0000313" key="2">
    <source>
        <dbReference type="Proteomes" id="UP000263833"/>
    </source>
</evidence>
<dbReference type="OrthoDB" id="564699at2"/>
<name>A0A371BFE1_9SPHN</name>
<organism evidence="1 2">
    <name type="scientific">Sphingorhabdus pulchriflava</name>
    <dbReference type="NCBI Taxonomy" id="2292257"/>
    <lineage>
        <taxon>Bacteria</taxon>
        <taxon>Pseudomonadati</taxon>
        <taxon>Pseudomonadota</taxon>
        <taxon>Alphaproteobacteria</taxon>
        <taxon>Sphingomonadales</taxon>
        <taxon>Sphingomonadaceae</taxon>
        <taxon>Sphingorhabdus</taxon>
    </lineage>
</organism>
<dbReference type="InterPro" id="IPR021251">
    <property type="entry name" value="DUF2793"/>
</dbReference>
<gene>
    <name evidence="1" type="ORF">DXH95_01195</name>
</gene>
<protein>
    <submittedName>
        <fullName evidence="1">DUF2793 domain-containing protein</fullName>
    </submittedName>
</protein>
<accession>A0A371BFE1</accession>
<comment type="caution">
    <text evidence="1">The sequence shown here is derived from an EMBL/GenBank/DDBJ whole genome shotgun (WGS) entry which is preliminary data.</text>
</comment>